<dbReference type="SUPFAM" id="SSF56349">
    <property type="entry name" value="DNA breaking-rejoining enzymes"/>
    <property type="match status" value="1"/>
</dbReference>
<dbReference type="InterPro" id="IPR011010">
    <property type="entry name" value="DNA_brk_join_enz"/>
</dbReference>
<dbReference type="InterPro" id="IPR013762">
    <property type="entry name" value="Integrase-like_cat_sf"/>
</dbReference>
<evidence type="ECO:0000313" key="3">
    <source>
        <dbReference type="EMBL" id="MCX2696665.1"/>
    </source>
</evidence>
<dbReference type="PROSITE" id="PS51898">
    <property type="entry name" value="TYR_RECOMBINASE"/>
    <property type="match status" value="1"/>
</dbReference>
<dbReference type="Pfam" id="PF20172">
    <property type="entry name" value="DUF6538"/>
    <property type="match status" value="1"/>
</dbReference>
<dbReference type="Gene3D" id="1.10.443.10">
    <property type="entry name" value="Intergrase catalytic core"/>
    <property type="match status" value="1"/>
</dbReference>
<keyword evidence="4" id="KW-1185">Reference proteome</keyword>
<evidence type="ECO:0000313" key="4">
    <source>
        <dbReference type="Proteomes" id="UP001301216"/>
    </source>
</evidence>
<evidence type="ECO:0000256" key="1">
    <source>
        <dbReference type="ARBA" id="ARBA00023172"/>
    </source>
</evidence>
<dbReference type="Pfam" id="PF00589">
    <property type="entry name" value="Phage_integrase"/>
    <property type="match status" value="1"/>
</dbReference>
<sequence>MSVDITKYVQRQPSGIYRYYRRVPVEVSNHDKRTFVKISLKTKNHKDALERAQGVHDATERLWSAMSSGNDNRPEWERYEAAVRTAQSLGFGYKTAADIAAGSYQDLFARSKQAAEVTETQPSAAKAIVGLVDFPNPRISDVWKMYEKFNQAGLAGLSEGQMSKHKVSRERAIKYASDLLDDVRLSEVTRADVLRYRQWWTDKIAIEKLKAYSANRSFSDMKGMLSVIDDALQTSFRIPWAGIRLKETNATKLDKRPPFSVSWVQDRLLQPGALDDINIDARLIIYTMIETGMRLGEVCNLRPEDIRLEDDVPHVEVAEREDRRQKTDYSVRRIPLVGVAYWAMEQAPDGFTRYADKSDSASAAINKFLRSKDLFPSPKHTIYSLRHTFQDRIENVGASDRMQADLMGHEFGRPKYGDGAEMKRRQELLESIKLKWEG</sequence>
<accession>A0ABT3QM49</accession>
<dbReference type="InterPro" id="IPR002104">
    <property type="entry name" value="Integrase_catalytic"/>
</dbReference>
<dbReference type="InterPro" id="IPR046668">
    <property type="entry name" value="DUF6538"/>
</dbReference>
<organism evidence="3 4">
    <name type="scientific">Ochrobactrum chromiisoli</name>
    <dbReference type="NCBI Taxonomy" id="2993941"/>
    <lineage>
        <taxon>Bacteria</taxon>
        <taxon>Pseudomonadati</taxon>
        <taxon>Pseudomonadota</taxon>
        <taxon>Alphaproteobacteria</taxon>
        <taxon>Hyphomicrobiales</taxon>
        <taxon>Brucellaceae</taxon>
        <taxon>Brucella/Ochrobactrum group</taxon>
        <taxon>Ochrobactrum</taxon>
    </lineage>
</organism>
<dbReference type="EMBL" id="JAPHAV010000002">
    <property type="protein sequence ID" value="MCX2696665.1"/>
    <property type="molecule type" value="Genomic_DNA"/>
</dbReference>
<evidence type="ECO:0000259" key="2">
    <source>
        <dbReference type="PROSITE" id="PS51898"/>
    </source>
</evidence>
<feature type="domain" description="Tyr recombinase" evidence="2">
    <location>
        <begin position="254"/>
        <end position="430"/>
    </location>
</feature>
<protein>
    <submittedName>
        <fullName evidence="3">Site-specific integrase</fullName>
    </submittedName>
</protein>
<gene>
    <name evidence="3" type="ORF">OPR82_07740</name>
</gene>
<dbReference type="Proteomes" id="UP001301216">
    <property type="component" value="Unassembled WGS sequence"/>
</dbReference>
<dbReference type="RefSeq" id="WP_265984111.1">
    <property type="nucleotide sequence ID" value="NZ_JAPHAV010000002.1"/>
</dbReference>
<name>A0ABT3QM49_9HYPH</name>
<keyword evidence="1" id="KW-0233">DNA recombination</keyword>
<comment type="caution">
    <text evidence="3">The sequence shown here is derived from an EMBL/GenBank/DDBJ whole genome shotgun (WGS) entry which is preliminary data.</text>
</comment>
<proteinExistence type="predicted"/>
<reference evidence="3 4" key="1">
    <citation type="submission" date="2022-11" db="EMBL/GenBank/DDBJ databases">
        <title>Brucella sp. YY2X, whole genome shotgun sequencing project.</title>
        <authorList>
            <person name="Yang Y."/>
        </authorList>
    </citation>
    <scope>NUCLEOTIDE SEQUENCE [LARGE SCALE GENOMIC DNA]</scope>
    <source>
        <strain evidence="3 4">YY2X</strain>
    </source>
</reference>